<proteinExistence type="predicted"/>
<reference evidence="3" key="1">
    <citation type="journal article" date="2023" name="Plant J.">
        <title>The genome of the king protea, Protea cynaroides.</title>
        <authorList>
            <person name="Chang J."/>
            <person name="Duong T.A."/>
            <person name="Schoeman C."/>
            <person name="Ma X."/>
            <person name="Roodt D."/>
            <person name="Barker N."/>
            <person name="Li Z."/>
            <person name="Van de Peer Y."/>
            <person name="Mizrachi E."/>
        </authorList>
    </citation>
    <scope>NUCLEOTIDE SEQUENCE</scope>
    <source>
        <tissue evidence="3">Young leaves</tissue>
    </source>
</reference>
<gene>
    <name evidence="3" type="ORF">NE237_018703</name>
</gene>
<evidence type="ECO:0000313" key="4">
    <source>
        <dbReference type="Proteomes" id="UP001141806"/>
    </source>
</evidence>
<keyword evidence="1" id="KW-1133">Transmembrane helix</keyword>
<dbReference type="Gene3D" id="6.20.40.10">
    <property type="match status" value="1"/>
</dbReference>
<evidence type="ECO:0000259" key="2">
    <source>
        <dbReference type="Pfam" id="PF00079"/>
    </source>
</evidence>
<dbReference type="SUPFAM" id="SSF56574">
    <property type="entry name" value="Serpins"/>
    <property type="match status" value="1"/>
</dbReference>
<keyword evidence="1" id="KW-0472">Membrane</keyword>
<keyword evidence="4" id="KW-1185">Reference proteome</keyword>
<dbReference type="EMBL" id="JAMYWD010000007">
    <property type="protein sequence ID" value="KAJ4966854.1"/>
    <property type="molecule type" value="Genomic_DNA"/>
</dbReference>
<organism evidence="3 4">
    <name type="scientific">Protea cynaroides</name>
    <dbReference type="NCBI Taxonomy" id="273540"/>
    <lineage>
        <taxon>Eukaryota</taxon>
        <taxon>Viridiplantae</taxon>
        <taxon>Streptophyta</taxon>
        <taxon>Embryophyta</taxon>
        <taxon>Tracheophyta</taxon>
        <taxon>Spermatophyta</taxon>
        <taxon>Magnoliopsida</taxon>
        <taxon>Proteales</taxon>
        <taxon>Proteaceae</taxon>
        <taxon>Protea</taxon>
    </lineage>
</organism>
<protein>
    <recommendedName>
        <fullName evidence="2">Serpin domain-containing protein</fullName>
    </recommendedName>
</protein>
<dbReference type="Pfam" id="PF00079">
    <property type="entry name" value="Serpin"/>
    <property type="match status" value="1"/>
</dbReference>
<evidence type="ECO:0000256" key="1">
    <source>
        <dbReference type="SAM" id="Phobius"/>
    </source>
</evidence>
<evidence type="ECO:0000313" key="3">
    <source>
        <dbReference type="EMBL" id="KAJ4966854.1"/>
    </source>
</evidence>
<dbReference type="AlphaFoldDB" id="A0A9Q0QPE9"/>
<dbReference type="Proteomes" id="UP001141806">
    <property type="component" value="Unassembled WGS sequence"/>
</dbReference>
<feature type="transmembrane region" description="Helical" evidence="1">
    <location>
        <begin position="54"/>
        <end position="70"/>
    </location>
</feature>
<sequence>MVDSTLGQMLCVSSIFHKSYIEVNEEGTEAVASASVKFKEKGANFQLMLLKINQAYRVFVFFLKLSVVILKSHKNTTKKTGLSLLQYYVTLTALFRSSRKTNWIFMPLASILINYISVPTYILSL</sequence>
<dbReference type="OrthoDB" id="1063785at2759"/>
<keyword evidence="1" id="KW-0812">Transmembrane</keyword>
<feature type="domain" description="Serpin" evidence="2">
    <location>
        <begin position="8"/>
        <end position="54"/>
    </location>
</feature>
<name>A0A9Q0QPE9_9MAGN</name>
<accession>A0A9Q0QPE9</accession>
<comment type="caution">
    <text evidence="3">The sequence shown here is derived from an EMBL/GenBank/DDBJ whole genome shotgun (WGS) entry which is preliminary data.</text>
</comment>
<dbReference type="InterPro" id="IPR036186">
    <property type="entry name" value="Serpin_sf"/>
</dbReference>
<dbReference type="InterPro" id="IPR023796">
    <property type="entry name" value="Serpin_dom"/>
</dbReference>
<feature type="transmembrane region" description="Helical" evidence="1">
    <location>
        <begin position="103"/>
        <end position="123"/>
    </location>
</feature>